<keyword evidence="3" id="KW-1185">Reference proteome</keyword>
<organism evidence="2 3">
    <name type="scientific">Parasponia andersonii</name>
    <name type="common">Sponia andersonii</name>
    <dbReference type="NCBI Taxonomy" id="3476"/>
    <lineage>
        <taxon>Eukaryota</taxon>
        <taxon>Viridiplantae</taxon>
        <taxon>Streptophyta</taxon>
        <taxon>Embryophyta</taxon>
        <taxon>Tracheophyta</taxon>
        <taxon>Spermatophyta</taxon>
        <taxon>Magnoliopsida</taxon>
        <taxon>eudicotyledons</taxon>
        <taxon>Gunneridae</taxon>
        <taxon>Pentapetalae</taxon>
        <taxon>rosids</taxon>
        <taxon>fabids</taxon>
        <taxon>Rosales</taxon>
        <taxon>Cannabaceae</taxon>
        <taxon>Parasponia</taxon>
    </lineage>
</organism>
<evidence type="ECO:0000313" key="3">
    <source>
        <dbReference type="Proteomes" id="UP000237105"/>
    </source>
</evidence>
<dbReference type="OrthoDB" id="10420843at2759"/>
<proteinExistence type="predicted"/>
<feature type="compositionally biased region" description="Basic and acidic residues" evidence="1">
    <location>
        <begin position="22"/>
        <end position="32"/>
    </location>
</feature>
<dbReference type="EMBL" id="JXTB01000240">
    <property type="protein sequence ID" value="PON50891.1"/>
    <property type="molecule type" value="Genomic_DNA"/>
</dbReference>
<comment type="caution">
    <text evidence="2">The sequence shown here is derived from an EMBL/GenBank/DDBJ whole genome shotgun (WGS) entry which is preliminary data.</text>
</comment>
<feature type="compositionally biased region" description="Polar residues" evidence="1">
    <location>
        <begin position="90"/>
        <end position="99"/>
    </location>
</feature>
<accession>A0A2P5BPZ9</accession>
<feature type="region of interest" description="Disordered" evidence="1">
    <location>
        <begin position="13"/>
        <end position="106"/>
    </location>
</feature>
<feature type="compositionally biased region" description="Low complexity" evidence="1">
    <location>
        <begin position="63"/>
        <end position="87"/>
    </location>
</feature>
<evidence type="ECO:0000313" key="2">
    <source>
        <dbReference type="EMBL" id="PON50891.1"/>
    </source>
</evidence>
<reference evidence="3" key="1">
    <citation type="submission" date="2016-06" db="EMBL/GenBank/DDBJ databases">
        <title>Parallel loss of symbiosis genes in relatives of nitrogen-fixing non-legume Parasponia.</title>
        <authorList>
            <person name="Van Velzen R."/>
            <person name="Holmer R."/>
            <person name="Bu F."/>
            <person name="Rutten L."/>
            <person name="Van Zeijl A."/>
            <person name="Liu W."/>
            <person name="Santuari L."/>
            <person name="Cao Q."/>
            <person name="Sharma T."/>
            <person name="Shen D."/>
            <person name="Roswanjaya Y."/>
            <person name="Wardhani T."/>
            <person name="Kalhor M.S."/>
            <person name="Jansen J."/>
            <person name="Van den Hoogen J."/>
            <person name="Gungor B."/>
            <person name="Hartog M."/>
            <person name="Hontelez J."/>
            <person name="Verver J."/>
            <person name="Yang W.-C."/>
            <person name="Schijlen E."/>
            <person name="Repin R."/>
            <person name="Schilthuizen M."/>
            <person name="Schranz E."/>
            <person name="Heidstra R."/>
            <person name="Miyata K."/>
            <person name="Fedorova E."/>
            <person name="Kohlen W."/>
            <person name="Bisseling T."/>
            <person name="Smit S."/>
            <person name="Geurts R."/>
        </authorList>
    </citation>
    <scope>NUCLEOTIDE SEQUENCE [LARGE SCALE GENOMIC DNA]</scope>
    <source>
        <strain evidence="3">cv. WU1-14</strain>
    </source>
</reference>
<sequence length="106" mass="11505">MQLWRVEPFWKRIWAPPPPAGTERHRSPEPKFGRRCKYPGRTNKPNRPRARTGPSRRPPAPRPCAADGACRTGPSRTAAPSCTCSPPSDTPVSGGSTLSAPAPPVR</sequence>
<name>A0A2P5BPZ9_PARAD</name>
<feature type="compositionally biased region" description="Basic residues" evidence="1">
    <location>
        <begin position="33"/>
        <end position="50"/>
    </location>
</feature>
<protein>
    <submittedName>
        <fullName evidence="2">Uncharacterized protein</fullName>
    </submittedName>
</protein>
<evidence type="ECO:0000256" key="1">
    <source>
        <dbReference type="SAM" id="MobiDB-lite"/>
    </source>
</evidence>
<gene>
    <name evidence="2" type="ORF">PanWU01x14_220230</name>
</gene>
<dbReference type="AlphaFoldDB" id="A0A2P5BPZ9"/>
<dbReference type="Proteomes" id="UP000237105">
    <property type="component" value="Unassembled WGS sequence"/>
</dbReference>